<dbReference type="SUPFAM" id="SSF50370">
    <property type="entry name" value="Ricin B-like lectins"/>
    <property type="match status" value="1"/>
</dbReference>
<comment type="caution">
    <text evidence="3">The sequence shown here is derived from an EMBL/GenBank/DDBJ whole genome shotgun (WGS) entry which is preliminary data.</text>
</comment>
<name>A0ABV4HWI0_9GAMM</name>
<organism evidence="3 4">
    <name type="scientific">Luteimonas salinilitoris</name>
    <dbReference type="NCBI Taxonomy" id="3237697"/>
    <lineage>
        <taxon>Bacteria</taxon>
        <taxon>Pseudomonadati</taxon>
        <taxon>Pseudomonadota</taxon>
        <taxon>Gammaproteobacteria</taxon>
        <taxon>Lysobacterales</taxon>
        <taxon>Lysobacteraceae</taxon>
        <taxon>Luteimonas</taxon>
    </lineage>
</organism>
<dbReference type="Gene3D" id="2.80.10.50">
    <property type="match status" value="1"/>
</dbReference>
<dbReference type="InterPro" id="IPR035992">
    <property type="entry name" value="Ricin_B-like_lectins"/>
</dbReference>
<dbReference type="RefSeq" id="WP_370561796.1">
    <property type="nucleotide sequence ID" value="NZ_JBFWIB010000001.1"/>
</dbReference>
<sequence length="158" mass="17229">MKKEILSALAFAVVAGFSSNASATISTIESSSYQTCLIPASGSAEALVVGGVCSAVQNQSWFWRLEFIGQSEHVRIRNTQTNLCLDLQTVSTADSVRVVQRACGTSYTQRWTLSTVAGIARTFRNGHSAKCLAMDNSTGIIYQWGCNGTTSQRWWMFL</sequence>
<protein>
    <submittedName>
        <fullName evidence="3">RICIN domain-containing protein</fullName>
    </submittedName>
</protein>
<dbReference type="EMBL" id="JBFWIC010000020">
    <property type="protein sequence ID" value="MEZ0475715.1"/>
    <property type="molecule type" value="Genomic_DNA"/>
</dbReference>
<proteinExistence type="predicted"/>
<dbReference type="PROSITE" id="PS50231">
    <property type="entry name" value="RICIN_B_LECTIN"/>
    <property type="match status" value="1"/>
</dbReference>
<accession>A0ABV4HWI0</accession>
<keyword evidence="1" id="KW-0732">Signal</keyword>
<gene>
    <name evidence="3" type="ORF">AB6713_14005</name>
</gene>
<evidence type="ECO:0000256" key="1">
    <source>
        <dbReference type="SAM" id="SignalP"/>
    </source>
</evidence>
<dbReference type="CDD" id="cd00161">
    <property type="entry name" value="beta-trefoil_Ricin-like"/>
    <property type="match status" value="1"/>
</dbReference>
<keyword evidence="4" id="KW-1185">Reference proteome</keyword>
<feature type="domain" description="Ricin B lectin" evidence="2">
    <location>
        <begin position="58"/>
        <end position="137"/>
    </location>
</feature>
<dbReference type="Pfam" id="PF14200">
    <property type="entry name" value="RicinB_lectin_2"/>
    <property type="match status" value="1"/>
</dbReference>
<feature type="signal peptide" evidence="1">
    <location>
        <begin position="1"/>
        <end position="23"/>
    </location>
</feature>
<reference evidence="3 4" key="1">
    <citation type="submission" date="2024-07" db="EMBL/GenBank/DDBJ databases">
        <title>Luteimonas salilacus sp. nov., isolated from the shore soil of Salt Lake in Tibet of China.</title>
        <authorList>
            <person name="Zhang X."/>
            <person name="Li A."/>
        </authorList>
    </citation>
    <scope>NUCLEOTIDE SEQUENCE [LARGE SCALE GENOMIC DNA]</scope>
    <source>
        <strain evidence="3 4">B3-2-R+30</strain>
    </source>
</reference>
<feature type="chain" id="PRO_5045257455" evidence="1">
    <location>
        <begin position="24"/>
        <end position="158"/>
    </location>
</feature>
<dbReference type="Proteomes" id="UP001566331">
    <property type="component" value="Unassembled WGS sequence"/>
</dbReference>
<evidence type="ECO:0000313" key="3">
    <source>
        <dbReference type="EMBL" id="MEZ0475715.1"/>
    </source>
</evidence>
<dbReference type="InterPro" id="IPR000772">
    <property type="entry name" value="Ricin_B_lectin"/>
</dbReference>
<evidence type="ECO:0000313" key="4">
    <source>
        <dbReference type="Proteomes" id="UP001566331"/>
    </source>
</evidence>
<evidence type="ECO:0000259" key="2">
    <source>
        <dbReference type="Pfam" id="PF14200"/>
    </source>
</evidence>